<dbReference type="GO" id="GO:0019894">
    <property type="term" value="F:kinesin binding"/>
    <property type="evidence" value="ECO:0007669"/>
    <property type="project" value="TreeGrafter"/>
</dbReference>
<dbReference type="EMBL" id="LAZR01015786">
    <property type="protein sequence ID" value="KKM07370.1"/>
    <property type="molecule type" value="Genomic_DNA"/>
</dbReference>
<dbReference type="GO" id="GO:0005871">
    <property type="term" value="C:kinesin complex"/>
    <property type="evidence" value="ECO:0007669"/>
    <property type="project" value="InterPro"/>
</dbReference>
<dbReference type="SMART" id="SM00028">
    <property type="entry name" value="TPR"/>
    <property type="match status" value="3"/>
</dbReference>
<dbReference type="InterPro" id="IPR011990">
    <property type="entry name" value="TPR-like_helical_dom_sf"/>
</dbReference>
<proteinExistence type="inferred from homology"/>
<evidence type="ECO:0000256" key="7">
    <source>
        <dbReference type="ARBA" id="ARBA00023054"/>
    </source>
</evidence>
<comment type="caution">
    <text evidence="10">The sequence shown here is derived from an EMBL/GenBank/DDBJ whole genome shotgun (WGS) entry which is preliminary data.</text>
</comment>
<sequence>MKTLANPIRKRGWCVRLYLLYVFFTLPKWRSLLSNGVNTVKLLTYYKAKVVLMTFLVTSFTLPAYAQENLWHELIGKANTLHQQRRYPEAESVYEEALKVAEDTFGSDHPNVAISLNNLAGLYISKGNYAEIEPLYERALEIVEKAHGPDHPDVAISLKNLAELYYNQGRYAEAEPLYKRSLKILEKVLGPDHPEVAIMLEHMAELHKKIGKEDEAE</sequence>
<evidence type="ECO:0000256" key="2">
    <source>
        <dbReference type="ARBA" id="ARBA00009622"/>
    </source>
</evidence>
<evidence type="ECO:0000256" key="1">
    <source>
        <dbReference type="ARBA" id="ARBA00004245"/>
    </source>
</evidence>
<accession>A0A0F9H8J3</accession>
<keyword evidence="7" id="KW-0175">Coiled coil</keyword>
<dbReference type="PANTHER" id="PTHR45783:SF3">
    <property type="entry name" value="KINESIN LIGHT CHAIN"/>
    <property type="match status" value="1"/>
</dbReference>
<dbReference type="InterPro" id="IPR019734">
    <property type="entry name" value="TPR_rpt"/>
</dbReference>
<comment type="subcellular location">
    <subcellularLocation>
        <location evidence="1">Cytoplasm</location>
        <location evidence="1">Cytoskeleton</location>
    </subcellularLocation>
</comment>
<keyword evidence="8" id="KW-0505">Motor protein</keyword>
<name>A0A0F9H8J3_9ZZZZ</name>
<keyword evidence="5" id="KW-0677">Repeat</keyword>
<dbReference type="Pfam" id="PF13374">
    <property type="entry name" value="TPR_10"/>
    <property type="match status" value="1"/>
</dbReference>
<dbReference type="Gene3D" id="1.25.40.10">
    <property type="entry name" value="Tetratricopeptide repeat domain"/>
    <property type="match status" value="1"/>
</dbReference>
<keyword evidence="6" id="KW-0802">TPR repeat</keyword>
<organism evidence="10">
    <name type="scientific">marine sediment metagenome</name>
    <dbReference type="NCBI Taxonomy" id="412755"/>
    <lineage>
        <taxon>unclassified sequences</taxon>
        <taxon>metagenomes</taxon>
        <taxon>ecological metagenomes</taxon>
    </lineage>
</organism>
<evidence type="ECO:0000313" key="10">
    <source>
        <dbReference type="EMBL" id="KKM07370.1"/>
    </source>
</evidence>
<comment type="similarity">
    <text evidence="2">Belongs to the kinesin light chain family.</text>
</comment>
<protein>
    <submittedName>
        <fullName evidence="10">Uncharacterized protein</fullName>
    </submittedName>
</protein>
<evidence type="ECO:0000256" key="8">
    <source>
        <dbReference type="ARBA" id="ARBA00023175"/>
    </source>
</evidence>
<dbReference type="GO" id="GO:0005737">
    <property type="term" value="C:cytoplasm"/>
    <property type="evidence" value="ECO:0007669"/>
    <property type="project" value="TreeGrafter"/>
</dbReference>
<evidence type="ECO:0000256" key="6">
    <source>
        <dbReference type="ARBA" id="ARBA00022803"/>
    </source>
</evidence>
<dbReference type="AlphaFoldDB" id="A0A0F9H8J3"/>
<dbReference type="SUPFAM" id="SSF48452">
    <property type="entry name" value="TPR-like"/>
    <property type="match status" value="1"/>
</dbReference>
<dbReference type="PROSITE" id="PS50005">
    <property type="entry name" value="TPR"/>
    <property type="match status" value="1"/>
</dbReference>
<dbReference type="Pfam" id="PF13424">
    <property type="entry name" value="TPR_12"/>
    <property type="match status" value="1"/>
</dbReference>
<dbReference type="InterPro" id="IPR002151">
    <property type="entry name" value="Kinesin_light"/>
</dbReference>
<reference evidence="10" key="1">
    <citation type="journal article" date="2015" name="Nature">
        <title>Complex archaea that bridge the gap between prokaryotes and eukaryotes.</title>
        <authorList>
            <person name="Spang A."/>
            <person name="Saw J.H."/>
            <person name="Jorgensen S.L."/>
            <person name="Zaremba-Niedzwiedzka K."/>
            <person name="Martijn J."/>
            <person name="Lind A.E."/>
            <person name="van Eijk R."/>
            <person name="Schleper C."/>
            <person name="Guy L."/>
            <person name="Ettema T.J."/>
        </authorList>
    </citation>
    <scope>NUCLEOTIDE SEQUENCE</scope>
</reference>
<evidence type="ECO:0000256" key="4">
    <source>
        <dbReference type="ARBA" id="ARBA00022701"/>
    </source>
</evidence>
<dbReference type="GO" id="GO:0007018">
    <property type="term" value="P:microtubule-based movement"/>
    <property type="evidence" value="ECO:0007669"/>
    <property type="project" value="TreeGrafter"/>
</dbReference>
<dbReference type="GO" id="GO:0005874">
    <property type="term" value="C:microtubule"/>
    <property type="evidence" value="ECO:0007669"/>
    <property type="project" value="UniProtKB-KW"/>
</dbReference>
<dbReference type="PANTHER" id="PTHR45783">
    <property type="entry name" value="KINESIN LIGHT CHAIN"/>
    <property type="match status" value="1"/>
</dbReference>
<keyword evidence="4" id="KW-0493">Microtubule</keyword>
<dbReference type="PRINTS" id="PR00381">
    <property type="entry name" value="KINESINLIGHT"/>
</dbReference>
<keyword evidence="3" id="KW-0963">Cytoplasm</keyword>
<evidence type="ECO:0000256" key="3">
    <source>
        <dbReference type="ARBA" id="ARBA00022490"/>
    </source>
</evidence>
<gene>
    <name evidence="10" type="ORF">LCGC14_1734600</name>
</gene>
<evidence type="ECO:0000256" key="9">
    <source>
        <dbReference type="ARBA" id="ARBA00023212"/>
    </source>
</evidence>
<evidence type="ECO:0000256" key="5">
    <source>
        <dbReference type="ARBA" id="ARBA00022737"/>
    </source>
</evidence>
<keyword evidence="9" id="KW-0206">Cytoskeleton</keyword>